<dbReference type="InterPro" id="IPR026243">
    <property type="entry name" value="HAUS1"/>
</dbReference>
<keyword evidence="5" id="KW-0493">Microtubule</keyword>
<gene>
    <name evidence="12" type="ORF">J8273_1366</name>
</gene>
<dbReference type="PANTHER" id="PTHR31570:SF1">
    <property type="entry name" value="HAUS AUGMIN-LIKE COMPLEX SUBUNIT 1"/>
    <property type="match status" value="1"/>
</dbReference>
<evidence type="ECO:0000256" key="11">
    <source>
        <dbReference type="SAM" id="MobiDB-lite"/>
    </source>
</evidence>
<organism evidence="12 13">
    <name type="scientific">Carpediemonas membranifera</name>
    <dbReference type="NCBI Taxonomy" id="201153"/>
    <lineage>
        <taxon>Eukaryota</taxon>
        <taxon>Metamonada</taxon>
        <taxon>Carpediemonas-like organisms</taxon>
        <taxon>Carpediemonas</taxon>
    </lineage>
</organism>
<name>A0A8J6EBE9_9EUKA</name>
<evidence type="ECO:0000256" key="5">
    <source>
        <dbReference type="ARBA" id="ARBA00022701"/>
    </source>
</evidence>
<dbReference type="PANTHER" id="PTHR31570">
    <property type="entry name" value="HAUS AUGMIN-LIKE COMPLEX SUBUNIT 1"/>
    <property type="match status" value="1"/>
</dbReference>
<keyword evidence="4" id="KW-0132">Cell division</keyword>
<dbReference type="Pfam" id="PF25762">
    <property type="entry name" value="HAUS1"/>
    <property type="match status" value="1"/>
</dbReference>
<keyword evidence="3" id="KW-0963">Cytoplasm</keyword>
<feature type="region of interest" description="Disordered" evidence="11">
    <location>
        <begin position="1"/>
        <end position="24"/>
    </location>
</feature>
<keyword evidence="8" id="KW-0206">Cytoskeleton</keyword>
<feature type="compositionally biased region" description="Polar residues" evidence="11">
    <location>
        <begin position="1"/>
        <end position="12"/>
    </location>
</feature>
<proteinExistence type="inferred from homology"/>
<evidence type="ECO:0000256" key="9">
    <source>
        <dbReference type="ARBA" id="ARBA00023306"/>
    </source>
</evidence>
<evidence type="ECO:0000256" key="3">
    <source>
        <dbReference type="ARBA" id="ARBA00022490"/>
    </source>
</evidence>
<accession>A0A8J6EBE9</accession>
<evidence type="ECO:0000313" key="12">
    <source>
        <dbReference type="EMBL" id="KAG9397015.1"/>
    </source>
</evidence>
<protein>
    <submittedName>
        <fullName evidence="12">Uncharacterized protein</fullName>
    </submittedName>
</protein>
<dbReference type="Proteomes" id="UP000717585">
    <property type="component" value="Unassembled WGS sequence"/>
</dbReference>
<evidence type="ECO:0000256" key="6">
    <source>
        <dbReference type="ARBA" id="ARBA00022776"/>
    </source>
</evidence>
<comment type="subcellular location">
    <subcellularLocation>
        <location evidence="1">Cytoplasm</location>
        <location evidence="1">Cytoskeleton</location>
        <location evidence="1">Spindle</location>
    </subcellularLocation>
</comment>
<dbReference type="AlphaFoldDB" id="A0A8J6EBE9"/>
<dbReference type="GO" id="GO:0005829">
    <property type="term" value="C:cytosol"/>
    <property type="evidence" value="ECO:0007669"/>
    <property type="project" value="TreeGrafter"/>
</dbReference>
<keyword evidence="9" id="KW-0131">Cell cycle</keyword>
<keyword evidence="13" id="KW-1185">Reference proteome</keyword>
<evidence type="ECO:0000256" key="1">
    <source>
        <dbReference type="ARBA" id="ARBA00004186"/>
    </source>
</evidence>
<evidence type="ECO:0000256" key="2">
    <source>
        <dbReference type="ARBA" id="ARBA00005479"/>
    </source>
</evidence>
<sequence>MSMQESCSSMTEGQRRQTENSTNITNNAKMMLETEEFNCLDQLAQKYLQTMRVPLNESSVLSELADMCSVLDITHPTEAEMINAIAGMELDEMTLRRDIARLESELNATNKAAEQMNALHTTLSEVVIPPDAEIETMAAQAGEALDAVKSYADVSWKQVEKLSEQLKEAGFVPGLKHESVVGLSKEQEDLRTKLASFQRQLGVYGALPANLDAASSVIGRSFTELEQLRAEVQDMMFDDALGM</sequence>
<evidence type="ECO:0000256" key="7">
    <source>
        <dbReference type="ARBA" id="ARBA00023054"/>
    </source>
</evidence>
<dbReference type="GO" id="GO:0005874">
    <property type="term" value="C:microtubule"/>
    <property type="evidence" value="ECO:0007669"/>
    <property type="project" value="UniProtKB-KW"/>
</dbReference>
<comment type="caution">
    <text evidence="12">The sequence shown here is derived from an EMBL/GenBank/DDBJ whole genome shotgun (WGS) entry which is preliminary data.</text>
</comment>
<evidence type="ECO:0000256" key="10">
    <source>
        <dbReference type="SAM" id="Coils"/>
    </source>
</evidence>
<keyword evidence="7 10" id="KW-0175">Coiled coil</keyword>
<reference evidence="12" key="1">
    <citation type="submission" date="2021-05" db="EMBL/GenBank/DDBJ databases">
        <title>A free-living protist that lacks canonical eukaryotic 1 DNA replication and segregation systems.</title>
        <authorList>
            <person name="Salas-Leiva D.E."/>
            <person name="Tromer E.C."/>
            <person name="Curtis B.A."/>
            <person name="Jerlstrom-Hultqvist J."/>
            <person name="Kolisko M."/>
            <person name="Yi Z."/>
            <person name="Salas-Leiva J.S."/>
            <person name="Gallot-Lavallee L."/>
            <person name="Kops G.J.P.L."/>
            <person name="Archibald J.M."/>
            <person name="Simpson A.G.B."/>
            <person name="Roger A.J."/>
        </authorList>
    </citation>
    <scope>NUCLEOTIDE SEQUENCE</scope>
    <source>
        <strain evidence="12">BICM</strain>
    </source>
</reference>
<evidence type="ECO:0000313" key="13">
    <source>
        <dbReference type="Proteomes" id="UP000717585"/>
    </source>
</evidence>
<dbReference type="GO" id="GO:0051225">
    <property type="term" value="P:spindle assembly"/>
    <property type="evidence" value="ECO:0007669"/>
    <property type="project" value="InterPro"/>
</dbReference>
<keyword evidence="6" id="KW-0498">Mitosis</keyword>
<dbReference type="EMBL" id="JAHDYR010000004">
    <property type="protein sequence ID" value="KAG9397015.1"/>
    <property type="molecule type" value="Genomic_DNA"/>
</dbReference>
<dbReference type="GO" id="GO:0005819">
    <property type="term" value="C:spindle"/>
    <property type="evidence" value="ECO:0007669"/>
    <property type="project" value="UniProtKB-SubCell"/>
</dbReference>
<dbReference type="GO" id="GO:0051301">
    <property type="term" value="P:cell division"/>
    <property type="evidence" value="ECO:0007669"/>
    <property type="project" value="UniProtKB-KW"/>
</dbReference>
<evidence type="ECO:0000256" key="4">
    <source>
        <dbReference type="ARBA" id="ARBA00022618"/>
    </source>
</evidence>
<feature type="coiled-coil region" evidence="10">
    <location>
        <begin position="85"/>
        <end position="119"/>
    </location>
</feature>
<evidence type="ECO:0000256" key="8">
    <source>
        <dbReference type="ARBA" id="ARBA00023212"/>
    </source>
</evidence>
<dbReference type="GO" id="GO:0070652">
    <property type="term" value="C:HAUS complex"/>
    <property type="evidence" value="ECO:0007669"/>
    <property type="project" value="InterPro"/>
</dbReference>
<comment type="similarity">
    <text evidence="2">Belongs to the HAUS1 family.</text>
</comment>